<dbReference type="Pfam" id="PF23961">
    <property type="entry name" value="Phage_tail_terminator_9"/>
    <property type="match status" value="1"/>
</dbReference>
<dbReference type="InterPro" id="IPR057087">
    <property type="entry name" value="Gp12-like"/>
</dbReference>
<sequence length="161" mass="18851">MNLIKLIRKQLADDTNLTIIRADQTGNIPNLPYATYKVISDRKGVGQEDVSHVDTFDSLVETRTQERNSTISFNIYGTSLDNAFEVATQLRKWFEWRGSLFLEDINVAVVNITDVTNRTTFLVDTYDEKWGFDVIIRYLNIDEHDIDYFDKVEYEIIRDRE</sequence>
<organism evidence="2 3">
    <name type="scientific">Lysinibacillus irui</name>
    <dbReference type="NCBI Taxonomy" id="2998077"/>
    <lineage>
        <taxon>Bacteria</taxon>
        <taxon>Bacillati</taxon>
        <taxon>Bacillota</taxon>
        <taxon>Bacilli</taxon>
        <taxon>Bacillales</taxon>
        <taxon>Bacillaceae</taxon>
        <taxon>Lysinibacillus</taxon>
    </lineage>
</organism>
<evidence type="ECO:0000313" key="2">
    <source>
        <dbReference type="EMBL" id="MEA0975538.1"/>
    </source>
</evidence>
<comment type="caution">
    <text evidence="2">The sequence shown here is derived from an EMBL/GenBank/DDBJ whole genome shotgun (WGS) entry which is preliminary data.</text>
</comment>
<reference evidence="2 3" key="1">
    <citation type="submission" date="2023-12" db="EMBL/GenBank/DDBJ databases">
        <title>Genome comparison identifies genes involved in endophytic behavior of Lysinibacillus irui and provides insights into its role as a plant-growth promoting bacterium.</title>
        <authorList>
            <person name="Hilario S."/>
            <person name="Matos I."/>
            <person name="Goncalves M.F.M."/>
            <person name="Pardo C.A."/>
            <person name="Santos M.J."/>
        </authorList>
    </citation>
    <scope>NUCLEOTIDE SEQUENCE [LARGE SCALE GENOMIC DNA]</scope>
    <source>
        <strain evidence="2 3">B3</strain>
    </source>
</reference>
<proteinExistence type="predicted"/>
<dbReference type="EMBL" id="JAXUIA010000002">
    <property type="protein sequence ID" value="MEA0975538.1"/>
    <property type="molecule type" value="Genomic_DNA"/>
</dbReference>
<protein>
    <recommendedName>
        <fullName evidence="1">Phage neck terminator protein gp12-like domain-containing protein</fullName>
    </recommendedName>
</protein>
<evidence type="ECO:0000259" key="1">
    <source>
        <dbReference type="Pfam" id="PF23961"/>
    </source>
</evidence>
<evidence type="ECO:0000313" key="3">
    <source>
        <dbReference type="Proteomes" id="UP001289615"/>
    </source>
</evidence>
<name>A0ABU5NHM5_9BACI</name>
<gene>
    <name evidence="2" type="ORF">U6C28_04440</name>
</gene>
<dbReference type="RefSeq" id="WP_322610737.1">
    <property type="nucleotide sequence ID" value="NZ_JAXLNX010000005.1"/>
</dbReference>
<dbReference type="NCBIfam" id="NF047498">
    <property type="entry name" value="LIC_12616_fam"/>
    <property type="match status" value="1"/>
</dbReference>
<feature type="domain" description="Phage neck terminator protein gp12-like" evidence="1">
    <location>
        <begin position="3"/>
        <end position="156"/>
    </location>
</feature>
<accession>A0ABU5NHM5</accession>
<dbReference type="Proteomes" id="UP001289615">
    <property type="component" value="Unassembled WGS sequence"/>
</dbReference>
<keyword evidence="3" id="KW-1185">Reference proteome</keyword>